<dbReference type="Proteomes" id="UP000663845">
    <property type="component" value="Unassembled WGS sequence"/>
</dbReference>
<sequence length="76" mass="8885">MGCLKQIDDIFINEDVSARFREILQNMTNICNDLFAILKKQKDDISHLKREMRVIQMSQDEILLESVATEIIIKMS</sequence>
<evidence type="ECO:0000313" key="3">
    <source>
        <dbReference type="Proteomes" id="UP000663844"/>
    </source>
</evidence>
<name>A0A818MIZ1_9BILA</name>
<dbReference type="AlphaFoldDB" id="A0A818MIZ1"/>
<evidence type="ECO:0000313" key="2">
    <source>
        <dbReference type="EMBL" id="CAF3590138.1"/>
    </source>
</evidence>
<comment type="caution">
    <text evidence="2">The sequence shown here is derived from an EMBL/GenBank/DDBJ whole genome shotgun (WGS) entry which is preliminary data.</text>
</comment>
<organism evidence="2 3">
    <name type="scientific">Adineta steineri</name>
    <dbReference type="NCBI Taxonomy" id="433720"/>
    <lineage>
        <taxon>Eukaryota</taxon>
        <taxon>Metazoa</taxon>
        <taxon>Spiralia</taxon>
        <taxon>Gnathifera</taxon>
        <taxon>Rotifera</taxon>
        <taxon>Eurotatoria</taxon>
        <taxon>Bdelloidea</taxon>
        <taxon>Adinetida</taxon>
        <taxon>Adinetidae</taxon>
        <taxon>Adineta</taxon>
    </lineage>
</organism>
<proteinExistence type="predicted"/>
<protein>
    <submittedName>
        <fullName evidence="2">Uncharacterized protein</fullName>
    </submittedName>
</protein>
<evidence type="ECO:0000313" key="1">
    <source>
        <dbReference type="EMBL" id="CAF1206689.1"/>
    </source>
</evidence>
<reference evidence="2" key="1">
    <citation type="submission" date="2021-02" db="EMBL/GenBank/DDBJ databases">
        <authorList>
            <person name="Nowell W R."/>
        </authorList>
    </citation>
    <scope>NUCLEOTIDE SEQUENCE</scope>
</reference>
<gene>
    <name evidence="1" type="ORF">JYZ213_LOCUS27222</name>
    <name evidence="2" type="ORF">OXD698_LOCUS5867</name>
</gene>
<dbReference type="Proteomes" id="UP000663844">
    <property type="component" value="Unassembled WGS sequence"/>
</dbReference>
<dbReference type="EMBL" id="CAJNOG010000375">
    <property type="protein sequence ID" value="CAF1206689.1"/>
    <property type="molecule type" value="Genomic_DNA"/>
</dbReference>
<accession>A0A818MIZ1</accession>
<dbReference type="EMBL" id="CAJOAZ010000246">
    <property type="protein sequence ID" value="CAF3590138.1"/>
    <property type="molecule type" value="Genomic_DNA"/>
</dbReference>